<organism evidence="6 7">
    <name type="scientific">Dongia sedimenti</name>
    <dbReference type="NCBI Taxonomy" id="3064282"/>
    <lineage>
        <taxon>Bacteria</taxon>
        <taxon>Pseudomonadati</taxon>
        <taxon>Pseudomonadota</taxon>
        <taxon>Alphaproteobacteria</taxon>
        <taxon>Rhodospirillales</taxon>
        <taxon>Dongiaceae</taxon>
        <taxon>Dongia</taxon>
    </lineage>
</organism>
<protein>
    <submittedName>
        <fullName evidence="6">Alpha/beta fold hydrolase</fullName>
    </submittedName>
</protein>
<name>A0ABU0YHU7_9PROT</name>
<dbReference type="Gene3D" id="3.40.50.1820">
    <property type="entry name" value="alpha/beta hydrolase"/>
    <property type="match status" value="1"/>
</dbReference>
<evidence type="ECO:0000313" key="7">
    <source>
        <dbReference type="Proteomes" id="UP001230156"/>
    </source>
</evidence>
<feature type="region of interest" description="Disordered" evidence="3">
    <location>
        <begin position="1"/>
        <end position="39"/>
    </location>
</feature>
<evidence type="ECO:0000256" key="2">
    <source>
        <dbReference type="ARBA" id="ARBA00023315"/>
    </source>
</evidence>
<gene>
    <name evidence="6" type="ORF">Q8A70_03830</name>
</gene>
<keyword evidence="7" id="KW-1185">Reference proteome</keyword>
<dbReference type="Proteomes" id="UP001230156">
    <property type="component" value="Unassembled WGS sequence"/>
</dbReference>
<sequence length="615" mass="68583">MAATDPARKPAGARSAANDDTAGPAVSAPPRNDAVPAEPVDISETRADSIDRLIHAWQARFTASISPAALRLAFSDWAMQFLNSPGKQQQLTEKAARKWLRLMLYQAQRLRDADCAPCIEPLKQDRRFNDPAWRQPPFDSIYQSFLLGQQWLHNAMTGVRGVSKSNERIVDFTMRQLLDMVSPANFPWTNPEILKKTVAENGQNFLRGAMNFAADWERAIAGRPPVGSENFAVGRDLAVTPGKVIYRNELMELIQYAPSTAEVRPEPVLIVPAWIMKYYILDLSPQNSLVRHLVAQGHTVFMVSWRNPGVAQRDLGLDDYRRLGIEAALDAIGKVCGPEKVHACGYCLGGTLLAIAAAHLGQKHDERLATVTMFAAQTDFTEAGELMLFINESQVSYLEDIMWEQSFLDTRQMAGAFQLLRSNDLIWSQMVKEYMMGERAPMTDLMAWNADATRMPYRMHSEYLRSLFLDNDLAEGRFEVEGRPIALSDIQVPVFIVATESDHIAPWHSVFKFHLLADTGVTFVLTTGGHNAGIVSEPGHPRRAFRIAARHDHETYLDPETWAAAAERRDGSWWPAWWQWLGAHSGTAKAPPAMGAPEQGLPPLGDAPGTYVKQL</sequence>
<dbReference type="Pfam" id="PF07167">
    <property type="entry name" value="PhaC_N"/>
    <property type="match status" value="1"/>
</dbReference>
<dbReference type="InterPro" id="IPR051321">
    <property type="entry name" value="PHA/PHB_synthase"/>
</dbReference>
<dbReference type="InterPro" id="IPR029058">
    <property type="entry name" value="AB_hydrolase_fold"/>
</dbReference>
<proteinExistence type="predicted"/>
<evidence type="ECO:0000259" key="5">
    <source>
        <dbReference type="Pfam" id="PF12551"/>
    </source>
</evidence>
<dbReference type="PANTHER" id="PTHR36837">
    <property type="entry name" value="POLY(3-HYDROXYALKANOATE) POLYMERASE SUBUNIT PHAC"/>
    <property type="match status" value="1"/>
</dbReference>
<comment type="caution">
    <text evidence="6">The sequence shown here is derived from an EMBL/GenBank/DDBJ whole genome shotgun (WGS) entry which is preliminary data.</text>
</comment>
<dbReference type="SUPFAM" id="SSF53474">
    <property type="entry name" value="alpha/beta-Hydrolases"/>
    <property type="match status" value="1"/>
</dbReference>
<dbReference type="GO" id="GO:0016787">
    <property type="term" value="F:hydrolase activity"/>
    <property type="evidence" value="ECO:0007669"/>
    <property type="project" value="UniProtKB-KW"/>
</dbReference>
<evidence type="ECO:0000256" key="3">
    <source>
        <dbReference type="SAM" id="MobiDB-lite"/>
    </source>
</evidence>
<dbReference type="EMBL" id="JAUYVI010000001">
    <property type="protein sequence ID" value="MDQ7246777.1"/>
    <property type="molecule type" value="Genomic_DNA"/>
</dbReference>
<feature type="domain" description="Poly-beta-hydroxybutyrate polymerase N-terminal" evidence="4">
    <location>
        <begin position="124"/>
        <end position="292"/>
    </location>
</feature>
<keyword evidence="1" id="KW-0808">Transferase</keyword>
<keyword evidence="6" id="KW-0378">Hydrolase</keyword>
<evidence type="ECO:0000313" key="6">
    <source>
        <dbReference type="EMBL" id="MDQ7246777.1"/>
    </source>
</evidence>
<dbReference type="PANTHER" id="PTHR36837:SF5">
    <property type="entry name" value="POLY-3-HYDROXYBUTYRATE SYNTHASE"/>
    <property type="match status" value="1"/>
</dbReference>
<keyword evidence="2" id="KW-0012">Acyltransferase</keyword>
<accession>A0ABU0YHU7</accession>
<evidence type="ECO:0000256" key="1">
    <source>
        <dbReference type="ARBA" id="ARBA00022679"/>
    </source>
</evidence>
<reference evidence="7" key="1">
    <citation type="submission" date="2023-08" db="EMBL/GenBank/DDBJ databases">
        <title>Rhodospirillaceae gen. nov., a novel taxon isolated from the Yangtze River Yuezi River estuary sludge.</title>
        <authorList>
            <person name="Ruan L."/>
        </authorList>
    </citation>
    <scope>NUCLEOTIDE SEQUENCE [LARGE SCALE GENOMIC DNA]</scope>
    <source>
        <strain evidence="7">R-7</strain>
    </source>
</reference>
<dbReference type="InterPro" id="IPR010941">
    <property type="entry name" value="PhaC_N"/>
</dbReference>
<dbReference type="RefSeq" id="WP_379954172.1">
    <property type="nucleotide sequence ID" value="NZ_JAUYVI010000001.1"/>
</dbReference>
<feature type="domain" description="Poly-beta-hydroxybutyrate polymerase N-terminal" evidence="5">
    <location>
        <begin position="47"/>
        <end position="87"/>
    </location>
</feature>
<evidence type="ECO:0000259" key="4">
    <source>
        <dbReference type="Pfam" id="PF07167"/>
    </source>
</evidence>
<dbReference type="InterPro" id="IPR022211">
    <property type="entry name" value="PHBC_N"/>
</dbReference>
<dbReference type="Pfam" id="PF12551">
    <property type="entry name" value="PHBC_N"/>
    <property type="match status" value="1"/>
</dbReference>
<feature type="region of interest" description="Disordered" evidence="3">
    <location>
        <begin position="588"/>
        <end position="615"/>
    </location>
</feature>